<keyword evidence="2" id="KW-1185">Reference proteome</keyword>
<accession>A0A917ZC70</accession>
<gene>
    <name evidence="1" type="ORF">GCM10011348_17480</name>
</gene>
<comment type="caution">
    <text evidence="1">The sequence shown here is derived from an EMBL/GenBank/DDBJ whole genome shotgun (WGS) entry which is preliminary data.</text>
</comment>
<evidence type="ECO:0000313" key="1">
    <source>
        <dbReference type="EMBL" id="GGO80553.1"/>
    </source>
</evidence>
<protein>
    <submittedName>
        <fullName evidence="1">Uncharacterized protein</fullName>
    </submittedName>
</protein>
<reference evidence="1 2" key="1">
    <citation type="journal article" date="2014" name="Int. J. Syst. Evol. Microbiol.">
        <title>Complete genome sequence of Corynebacterium casei LMG S-19264T (=DSM 44701T), isolated from a smear-ripened cheese.</title>
        <authorList>
            <consortium name="US DOE Joint Genome Institute (JGI-PGF)"/>
            <person name="Walter F."/>
            <person name="Albersmeier A."/>
            <person name="Kalinowski J."/>
            <person name="Ruckert C."/>
        </authorList>
    </citation>
    <scope>NUCLEOTIDE SEQUENCE [LARGE SCALE GENOMIC DNA]</scope>
    <source>
        <strain evidence="1 2">CGMCC 1.7286</strain>
    </source>
</reference>
<proteinExistence type="predicted"/>
<evidence type="ECO:0000313" key="2">
    <source>
        <dbReference type="Proteomes" id="UP000599578"/>
    </source>
</evidence>
<dbReference type="Proteomes" id="UP000599578">
    <property type="component" value="Unassembled WGS sequence"/>
</dbReference>
<dbReference type="AlphaFoldDB" id="A0A917ZC70"/>
<name>A0A917ZC70_9GAMM</name>
<organism evidence="1 2">
    <name type="scientific">Marinobacterium nitratireducens</name>
    <dbReference type="NCBI Taxonomy" id="518897"/>
    <lineage>
        <taxon>Bacteria</taxon>
        <taxon>Pseudomonadati</taxon>
        <taxon>Pseudomonadota</taxon>
        <taxon>Gammaproteobacteria</taxon>
        <taxon>Oceanospirillales</taxon>
        <taxon>Oceanospirillaceae</taxon>
        <taxon>Marinobacterium</taxon>
    </lineage>
</organism>
<sequence length="167" mass="19412">MEVIFMSRFEMKRKHLLASEVFGYSYEHYADRLGINPRFDRYMPQVIATLEKAVAEHWDIAKLAKRLERNEDQAADLLSAFKDAAEIVDAENAAESFRCGVRRSIQDALADGGLNSDRDIEELVTQICYRAADFAFLLDREGRSLGEYSRELRDESREWQYEDDDDQ</sequence>
<dbReference type="EMBL" id="BMLT01000004">
    <property type="protein sequence ID" value="GGO80553.1"/>
    <property type="molecule type" value="Genomic_DNA"/>
</dbReference>